<dbReference type="EMBL" id="JANPWB010000009">
    <property type="protein sequence ID" value="KAJ1158341.1"/>
    <property type="molecule type" value="Genomic_DNA"/>
</dbReference>
<proteinExistence type="predicted"/>
<dbReference type="Proteomes" id="UP001066276">
    <property type="component" value="Chromosome 5"/>
</dbReference>
<gene>
    <name evidence="3" type="ORF">NDU88_011032</name>
</gene>
<comment type="caution">
    <text evidence="3">The sequence shown here is derived from an EMBL/GenBank/DDBJ whole genome shotgun (WGS) entry which is preliminary data.</text>
</comment>
<accession>A0AAV7S0N2</accession>
<evidence type="ECO:0000256" key="1">
    <source>
        <dbReference type="SAM" id="Coils"/>
    </source>
</evidence>
<feature type="coiled-coil region" evidence="1">
    <location>
        <begin position="60"/>
        <end position="108"/>
    </location>
</feature>
<dbReference type="SUPFAM" id="SSF90257">
    <property type="entry name" value="Myosin rod fragments"/>
    <property type="match status" value="1"/>
</dbReference>
<keyword evidence="4" id="KW-1185">Reference proteome</keyword>
<reference evidence="3" key="1">
    <citation type="journal article" date="2022" name="bioRxiv">
        <title>Sequencing and chromosome-scale assembly of the giantPleurodeles waltlgenome.</title>
        <authorList>
            <person name="Brown T."/>
            <person name="Elewa A."/>
            <person name="Iarovenko S."/>
            <person name="Subramanian E."/>
            <person name="Araus A.J."/>
            <person name="Petzold A."/>
            <person name="Susuki M."/>
            <person name="Suzuki K.-i.T."/>
            <person name="Hayashi T."/>
            <person name="Toyoda A."/>
            <person name="Oliveira C."/>
            <person name="Osipova E."/>
            <person name="Leigh N.D."/>
            <person name="Simon A."/>
            <person name="Yun M.H."/>
        </authorList>
    </citation>
    <scope>NUCLEOTIDE SEQUENCE</scope>
    <source>
        <strain evidence="3">20211129_DDA</strain>
        <tissue evidence="3">Liver</tissue>
    </source>
</reference>
<evidence type="ECO:0000256" key="2">
    <source>
        <dbReference type="SAM" id="MobiDB-lite"/>
    </source>
</evidence>
<name>A0AAV7S0N2_PLEWA</name>
<dbReference type="AlphaFoldDB" id="A0AAV7S0N2"/>
<protein>
    <recommendedName>
        <fullName evidence="5">Biogenesis of lysosome-related organelles complex 1 subunit 7</fullName>
    </recommendedName>
</protein>
<organism evidence="3 4">
    <name type="scientific">Pleurodeles waltl</name>
    <name type="common">Iberian ribbed newt</name>
    <dbReference type="NCBI Taxonomy" id="8319"/>
    <lineage>
        <taxon>Eukaryota</taxon>
        <taxon>Metazoa</taxon>
        <taxon>Chordata</taxon>
        <taxon>Craniata</taxon>
        <taxon>Vertebrata</taxon>
        <taxon>Euteleostomi</taxon>
        <taxon>Amphibia</taxon>
        <taxon>Batrachia</taxon>
        <taxon>Caudata</taxon>
        <taxon>Salamandroidea</taxon>
        <taxon>Salamandridae</taxon>
        <taxon>Pleurodelinae</taxon>
        <taxon>Pleurodeles</taxon>
    </lineage>
</organism>
<sequence>MDKCAVPRVQPTSGIQTSDTIGTPEPSLNTIMAAISDLKQTLEPKLDAVTIDVSLLRLNLQKMADKVNKAETHIQALQSSSKRLEEHVQLLTKQRNIMEARLEDQEGRARRNNIRVVGVPERAEPQYRSLSGGSYS</sequence>
<feature type="region of interest" description="Disordered" evidence="2">
    <location>
        <begin position="1"/>
        <end position="24"/>
    </location>
</feature>
<keyword evidence="1" id="KW-0175">Coiled coil</keyword>
<evidence type="ECO:0000313" key="3">
    <source>
        <dbReference type="EMBL" id="KAJ1158341.1"/>
    </source>
</evidence>
<feature type="compositionally biased region" description="Polar residues" evidence="2">
    <location>
        <begin position="10"/>
        <end position="24"/>
    </location>
</feature>
<evidence type="ECO:0000313" key="4">
    <source>
        <dbReference type="Proteomes" id="UP001066276"/>
    </source>
</evidence>
<evidence type="ECO:0008006" key="5">
    <source>
        <dbReference type="Google" id="ProtNLM"/>
    </source>
</evidence>